<keyword evidence="2" id="KW-1185">Reference proteome</keyword>
<accession>A0A4Q1BF19</accession>
<dbReference type="Proteomes" id="UP000289152">
    <property type="component" value="Unassembled WGS sequence"/>
</dbReference>
<name>A0A4Q1BF19_TREME</name>
<reference evidence="1 2" key="1">
    <citation type="submission" date="2016-06" db="EMBL/GenBank/DDBJ databases">
        <title>Evolution of pathogenesis and genome organization in the Tremellales.</title>
        <authorList>
            <person name="Cuomo C."/>
            <person name="Litvintseva A."/>
            <person name="Heitman J."/>
            <person name="Chen Y."/>
            <person name="Sun S."/>
            <person name="Springer D."/>
            <person name="Dromer F."/>
            <person name="Young S."/>
            <person name="Zeng Q."/>
            <person name="Chapman S."/>
            <person name="Gujja S."/>
            <person name="Saif S."/>
            <person name="Birren B."/>
        </authorList>
    </citation>
    <scope>NUCLEOTIDE SEQUENCE [LARGE SCALE GENOMIC DNA]</scope>
    <source>
        <strain evidence="1 2">ATCC 28783</strain>
    </source>
</reference>
<dbReference type="AlphaFoldDB" id="A0A4Q1BF19"/>
<evidence type="ECO:0000313" key="2">
    <source>
        <dbReference type="Proteomes" id="UP000289152"/>
    </source>
</evidence>
<dbReference type="InParanoid" id="A0A4Q1BF19"/>
<dbReference type="EMBL" id="SDIL01000107">
    <property type="protein sequence ID" value="RXK36145.1"/>
    <property type="molecule type" value="Genomic_DNA"/>
</dbReference>
<proteinExistence type="predicted"/>
<protein>
    <submittedName>
        <fullName evidence="1">Uncharacterized protein</fullName>
    </submittedName>
</protein>
<evidence type="ECO:0000313" key="1">
    <source>
        <dbReference type="EMBL" id="RXK36145.1"/>
    </source>
</evidence>
<organism evidence="1 2">
    <name type="scientific">Tremella mesenterica</name>
    <name type="common">Jelly fungus</name>
    <dbReference type="NCBI Taxonomy" id="5217"/>
    <lineage>
        <taxon>Eukaryota</taxon>
        <taxon>Fungi</taxon>
        <taxon>Dikarya</taxon>
        <taxon>Basidiomycota</taxon>
        <taxon>Agaricomycotina</taxon>
        <taxon>Tremellomycetes</taxon>
        <taxon>Tremellales</taxon>
        <taxon>Tremellaceae</taxon>
        <taxon>Tremella</taxon>
    </lineage>
</organism>
<gene>
    <name evidence="1" type="ORF">M231_06587</name>
</gene>
<sequence length="102" mass="11712">MSLKDSFRELKEFVAYKALDTYLAVELYNQDGKYVFRTNGLQLLCSNFFPADSFEDELRHLAESQQVLQELSNPSQSQIETMNLNLEKIINTAYSGANETFS</sequence>
<comment type="caution">
    <text evidence="1">The sequence shown here is derived from an EMBL/GenBank/DDBJ whole genome shotgun (WGS) entry which is preliminary data.</text>
</comment>